<gene>
    <name evidence="2" type="ORF">HYG82_01250</name>
</gene>
<feature type="transmembrane region" description="Helical" evidence="1">
    <location>
        <begin position="115"/>
        <end position="137"/>
    </location>
</feature>
<dbReference type="OrthoDB" id="342532at2157"/>
<dbReference type="GeneID" id="56031875"/>
<accession>A0A7D5GFE0</accession>
<feature type="transmembrane region" description="Helical" evidence="1">
    <location>
        <begin position="37"/>
        <end position="55"/>
    </location>
</feature>
<evidence type="ECO:0000313" key="3">
    <source>
        <dbReference type="Proteomes" id="UP000509241"/>
    </source>
</evidence>
<name>A0A7D5GFE0_9EURY</name>
<dbReference type="AlphaFoldDB" id="A0A7D5GFE0"/>
<dbReference type="EMBL" id="CP058601">
    <property type="protein sequence ID" value="QLG47568.1"/>
    <property type="molecule type" value="Genomic_DNA"/>
</dbReference>
<evidence type="ECO:0000256" key="1">
    <source>
        <dbReference type="SAM" id="Phobius"/>
    </source>
</evidence>
<dbReference type="Proteomes" id="UP000509241">
    <property type="component" value="Chromosome"/>
</dbReference>
<keyword evidence="1" id="KW-1133">Transmembrane helix</keyword>
<keyword evidence="3" id="KW-1185">Reference proteome</keyword>
<protein>
    <submittedName>
        <fullName evidence="2">Uncharacterized protein</fullName>
    </submittedName>
</protein>
<evidence type="ECO:0000313" key="2">
    <source>
        <dbReference type="EMBL" id="QLG47568.1"/>
    </source>
</evidence>
<reference evidence="2 3" key="1">
    <citation type="submission" date="2020-07" db="EMBL/GenBank/DDBJ databases">
        <authorList>
            <person name="Cui H."/>
        </authorList>
    </citation>
    <scope>NUCLEOTIDE SEQUENCE [LARGE SCALE GENOMIC DNA]</scope>
    <source>
        <strain evidence="2 3">YPL8</strain>
    </source>
</reference>
<sequence>MLERLVHDERTNAAVGWLLVAIVALDGVSTFLRGAPLWAGFELVIAVVASIPALTTRDWTAMVPWPLLSVAALAVIAVTIGAPFETTVYVVIATLALAVVVELETFTTVELSRRFAVAFAVLTTMALQALWTIVQFYSDRWLGTDYLRSQTELQWDFVLVTAVGLVLGGLFQWYVTRFKPADGATRITDGTGSS</sequence>
<dbReference type="KEGG" id="haly:HYG82_01250"/>
<feature type="transmembrane region" description="Helical" evidence="1">
    <location>
        <begin position="157"/>
        <end position="176"/>
    </location>
</feature>
<keyword evidence="1" id="KW-0812">Transmembrane</keyword>
<organism evidence="2 3">
    <name type="scientific">Natrinema halophilum</name>
    <dbReference type="NCBI Taxonomy" id="1699371"/>
    <lineage>
        <taxon>Archaea</taxon>
        <taxon>Methanobacteriati</taxon>
        <taxon>Methanobacteriota</taxon>
        <taxon>Stenosarchaea group</taxon>
        <taxon>Halobacteria</taxon>
        <taxon>Halobacteriales</taxon>
        <taxon>Natrialbaceae</taxon>
        <taxon>Natrinema</taxon>
    </lineage>
</organism>
<proteinExistence type="predicted"/>
<keyword evidence="1" id="KW-0472">Membrane</keyword>
<feature type="transmembrane region" description="Helical" evidence="1">
    <location>
        <begin position="62"/>
        <end position="80"/>
    </location>
</feature>
<dbReference type="RefSeq" id="WP_179259311.1">
    <property type="nucleotide sequence ID" value="NZ_CP058601.1"/>
</dbReference>
<feature type="transmembrane region" description="Helical" evidence="1">
    <location>
        <begin position="86"/>
        <end position="103"/>
    </location>
</feature>
<feature type="transmembrane region" description="Helical" evidence="1">
    <location>
        <begin position="12"/>
        <end position="31"/>
    </location>
</feature>